<evidence type="ECO:0000313" key="3">
    <source>
        <dbReference type="EMBL" id="URI16871.1"/>
    </source>
</evidence>
<gene>
    <name evidence="3" type="ORF">M8231_07905</name>
</gene>
<name>A0ABY4SPN9_9CAUL</name>
<feature type="region of interest" description="Disordered" evidence="1">
    <location>
        <begin position="42"/>
        <end position="67"/>
    </location>
</feature>
<keyword evidence="2" id="KW-0812">Transmembrane</keyword>
<evidence type="ECO:0008006" key="5">
    <source>
        <dbReference type="Google" id="ProtNLM"/>
    </source>
</evidence>
<reference evidence="3" key="1">
    <citation type="submission" date="2022-05" db="EMBL/GenBank/DDBJ databases">
        <title>Brevundimonas albigilva TT17 genome sequence.</title>
        <authorList>
            <person name="Lee K."/>
            <person name="Son H."/>
        </authorList>
    </citation>
    <scope>NUCLEOTIDE SEQUENCE</scope>
    <source>
        <strain evidence="3">TT17</strain>
    </source>
</reference>
<organism evidence="3 4">
    <name type="scientific">Brevundimonas albigilva</name>
    <dbReference type="NCBI Taxonomy" id="1312364"/>
    <lineage>
        <taxon>Bacteria</taxon>
        <taxon>Pseudomonadati</taxon>
        <taxon>Pseudomonadota</taxon>
        <taxon>Alphaproteobacteria</taxon>
        <taxon>Caulobacterales</taxon>
        <taxon>Caulobacteraceae</taxon>
        <taxon>Brevundimonas</taxon>
    </lineage>
</organism>
<evidence type="ECO:0000256" key="1">
    <source>
        <dbReference type="SAM" id="MobiDB-lite"/>
    </source>
</evidence>
<dbReference type="EMBL" id="CP097649">
    <property type="protein sequence ID" value="URI16871.1"/>
    <property type="molecule type" value="Genomic_DNA"/>
</dbReference>
<keyword evidence="4" id="KW-1185">Reference proteome</keyword>
<keyword evidence="2" id="KW-0472">Membrane</keyword>
<dbReference type="RefSeq" id="WP_249750434.1">
    <property type="nucleotide sequence ID" value="NZ_CP097298.1"/>
</dbReference>
<sequence>MTEDKPPVLKNPRRLLKLLGVLLGVFVLLYVGVAATAFLRSQGSDDQRPMTGDTQAPVEAAHPATSG</sequence>
<dbReference type="Proteomes" id="UP001055429">
    <property type="component" value="Chromosome"/>
</dbReference>
<feature type="transmembrane region" description="Helical" evidence="2">
    <location>
        <begin position="15"/>
        <end position="39"/>
    </location>
</feature>
<keyword evidence="2" id="KW-1133">Transmembrane helix</keyword>
<accession>A0ABY4SPN9</accession>
<protein>
    <recommendedName>
        <fullName evidence="5">Conjugal transfer protein TrbI</fullName>
    </recommendedName>
</protein>
<evidence type="ECO:0000256" key="2">
    <source>
        <dbReference type="SAM" id="Phobius"/>
    </source>
</evidence>
<evidence type="ECO:0000313" key="4">
    <source>
        <dbReference type="Proteomes" id="UP001055429"/>
    </source>
</evidence>
<proteinExistence type="predicted"/>